<comment type="caution">
    <text evidence="6">The sequence shown here is derived from an EMBL/GenBank/DDBJ whole genome shotgun (WGS) entry which is preliminary data.</text>
</comment>
<evidence type="ECO:0000313" key="7">
    <source>
        <dbReference type="Proteomes" id="UP000316500"/>
    </source>
</evidence>
<proteinExistence type="inferred from homology"/>
<evidence type="ECO:0000259" key="5">
    <source>
        <dbReference type="PROSITE" id="PS50893"/>
    </source>
</evidence>
<dbReference type="PANTHER" id="PTHR43335">
    <property type="entry name" value="ABC TRANSPORTER, ATP-BINDING PROTEIN"/>
    <property type="match status" value="1"/>
</dbReference>
<dbReference type="Proteomes" id="UP000316500">
    <property type="component" value="Unassembled WGS sequence"/>
</dbReference>
<dbReference type="SMART" id="SM00382">
    <property type="entry name" value="AAA"/>
    <property type="match status" value="1"/>
</dbReference>
<name>A0A558H713_PAENT</name>
<accession>A0A558H713</accession>
<dbReference type="PROSITE" id="PS50893">
    <property type="entry name" value="ABC_TRANSPORTER_2"/>
    <property type="match status" value="1"/>
</dbReference>
<evidence type="ECO:0000256" key="1">
    <source>
        <dbReference type="ARBA" id="ARBA00005417"/>
    </source>
</evidence>
<dbReference type="InterPro" id="IPR003593">
    <property type="entry name" value="AAA+_ATPase"/>
</dbReference>
<keyword evidence="4 6" id="KW-0067">ATP-binding</keyword>
<dbReference type="EMBL" id="VNFK01000004">
    <property type="protein sequence ID" value="TVU64871.1"/>
    <property type="molecule type" value="Genomic_DNA"/>
</dbReference>
<protein>
    <submittedName>
        <fullName evidence="6">ATP-binding cassette domain-containing protein</fullName>
    </submittedName>
</protein>
<comment type="similarity">
    <text evidence="1">Belongs to the ABC transporter superfamily.</text>
</comment>
<dbReference type="Pfam" id="PF00005">
    <property type="entry name" value="ABC_tran"/>
    <property type="match status" value="1"/>
</dbReference>
<dbReference type="Gene3D" id="3.40.50.300">
    <property type="entry name" value="P-loop containing nucleotide triphosphate hydrolases"/>
    <property type="match status" value="1"/>
</dbReference>
<dbReference type="InterPro" id="IPR027417">
    <property type="entry name" value="P-loop_NTPase"/>
</dbReference>
<sequence length="238" mass="25109">MIEIKNLNKKYGQSDGIIDVSLTAEPGKVTAFLGPNGAGKSTTFRLLLGLDRADSGSALIEGKPYRDLTAPLWTVGAQFDGSGAHKGRTAKAHLTWLAQSNGIPHSRISEVLELVGLSDAARKRVGAYSLGMGQRLGIAAALLGDPRIIVLDEPTNGLDPEGIRWIRGLLRTLAANGKTVLISSHLINEVQHVADHIVVISGGRIVQSGNVDDLVAGHHDLEAAYFDWTGNAAKGNAA</sequence>
<dbReference type="OrthoDB" id="9804819at2"/>
<dbReference type="PANTHER" id="PTHR43335:SF4">
    <property type="entry name" value="ABC TRANSPORTER, ATP-BINDING PROTEIN"/>
    <property type="match status" value="1"/>
</dbReference>
<feature type="domain" description="ABC transporter" evidence="5">
    <location>
        <begin position="2"/>
        <end position="227"/>
    </location>
</feature>
<evidence type="ECO:0000313" key="6">
    <source>
        <dbReference type="EMBL" id="TVU64871.1"/>
    </source>
</evidence>
<dbReference type="GO" id="GO:0016887">
    <property type="term" value="F:ATP hydrolysis activity"/>
    <property type="evidence" value="ECO:0007669"/>
    <property type="project" value="InterPro"/>
</dbReference>
<evidence type="ECO:0000256" key="3">
    <source>
        <dbReference type="ARBA" id="ARBA00022741"/>
    </source>
</evidence>
<keyword evidence="2" id="KW-0813">Transport</keyword>
<dbReference type="SUPFAM" id="SSF52540">
    <property type="entry name" value="P-loop containing nucleoside triphosphate hydrolases"/>
    <property type="match status" value="1"/>
</dbReference>
<dbReference type="RefSeq" id="WP_144649077.1">
    <property type="nucleotide sequence ID" value="NZ_VNFK01000004.1"/>
</dbReference>
<gene>
    <name evidence="6" type="ORF">FQP90_07425</name>
</gene>
<evidence type="ECO:0000256" key="4">
    <source>
        <dbReference type="ARBA" id="ARBA00022840"/>
    </source>
</evidence>
<dbReference type="InterPro" id="IPR003439">
    <property type="entry name" value="ABC_transporter-like_ATP-bd"/>
</dbReference>
<reference evidence="6 7" key="1">
    <citation type="submission" date="2019-07" db="EMBL/GenBank/DDBJ databases">
        <title>Diversity of Bacteria from Kongsfjorden, Arctic.</title>
        <authorList>
            <person name="Yu Y."/>
        </authorList>
    </citation>
    <scope>NUCLEOTIDE SEQUENCE [LARGE SCALE GENOMIC DNA]</scope>
    <source>
        <strain evidence="6 7">SM1928</strain>
    </source>
</reference>
<organism evidence="6 7">
    <name type="scientific">Paenarthrobacter nitroguajacolicus</name>
    <name type="common">Arthrobacter nitroguajacolicus</name>
    <dbReference type="NCBI Taxonomy" id="211146"/>
    <lineage>
        <taxon>Bacteria</taxon>
        <taxon>Bacillati</taxon>
        <taxon>Actinomycetota</taxon>
        <taxon>Actinomycetes</taxon>
        <taxon>Micrococcales</taxon>
        <taxon>Micrococcaceae</taxon>
        <taxon>Paenarthrobacter</taxon>
    </lineage>
</organism>
<dbReference type="GO" id="GO:0005524">
    <property type="term" value="F:ATP binding"/>
    <property type="evidence" value="ECO:0007669"/>
    <property type="project" value="UniProtKB-KW"/>
</dbReference>
<dbReference type="AlphaFoldDB" id="A0A558H713"/>
<keyword evidence="3" id="KW-0547">Nucleotide-binding</keyword>
<evidence type="ECO:0000256" key="2">
    <source>
        <dbReference type="ARBA" id="ARBA00022448"/>
    </source>
</evidence>